<accession>A0ABX7F7W4</accession>
<dbReference type="InterPro" id="IPR010921">
    <property type="entry name" value="Trp_repressor/repl_initiator"/>
</dbReference>
<evidence type="ECO:0000313" key="2">
    <source>
        <dbReference type="EMBL" id="QRF66362.1"/>
    </source>
</evidence>
<dbReference type="RefSeq" id="WP_023848247.1">
    <property type="nucleotide sequence ID" value="NZ_CP047166.1"/>
</dbReference>
<dbReference type="Proteomes" id="UP000596387">
    <property type="component" value="Chromosome"/>
</dbReference>
<organism evidence="2 3">
    <name type="scientific">Ponticoccus alexandrii</name>
    <dbReference type="NCBI Taxonomy" id="1943633"/>
    <lineage>
        <taxon>Bacteria</taxon>
        <taxon>Pseudomonadati</taxon>
        <taxon>Pseudomonadota</taxon>
        <taxon>Alphaproteobacteria</taxon>
        <taxon>Rhodobacterales</taxon>
        <taxon>Roseobacteraceae</taxon>
        <taxon>Ponticoccus</taxon>
    </lineage>
</organism>
<reference evidence="2 3" key="1">
    <citation type="submission" date="2019-12" db="EMBL/GenBank/DDBJ databases">
        <title>Complete Genome Sequence of a Quorum-Sensing Bacterium,Rhodobacteraceae bacterium C31, Isolated from a marine microalgae symbiotic bacteria.</title>
        <authorList>
            <person name="Zhang Y."/>
        </authorList>
    </citation>
    <scope>NUCLEOTIDE SEQUENCE [LARGE SCALE GENOMIC DNA]</scope>
    <source>
        <strain evidence="2 3">C31</strain>
    </source>
</reference>
<dbReference type="Gene3D" id="1.10.1750.10">
    <property type="match status" value="1"/>
</dbReference>
<sequence>MSETWDQMEARHARERAEKLQELVALAERAGPGYVPEARLPLQTIAERVAQDYATTVSALRGPGKERRASIPRQHAYFEASRSGWPMTVIGDFFGGRDHTSVAHGIKRHEARVIEAAKSRRSMRARLGLPEAPEGSGACIA</sequence>
<keyword evidence="3" id="KW-1185">Reference proteome</keyword>
<dbReference type="SMART" id="SM00760">
    <property type="entry name" value="Bac_DnaA_C"/>
    <property type="match status" value="1"/>
</dbReference>
<feature type="domain" description="Chromosomal replication initiator DnaA C-terminal" evidence="1">
    <location>
        <begin position="41"/>
        <end position="109"/>
    </location>
</feature>
<gene>
    <name evidence="2" type="ORF">GQA70_08600</name>
</gene>
<proteinExistence type="predicted"/>
<name>A0ABX7F7W4_9RHOB</name>
<dbReference type="EMBL" id="CP047166">
    <property type="protein sequence ID" value="QRF66362.1"/>
    <property type="molecule type" value="Genomic_DNA"/>
</dbReference>
<evidence type="ECO:0000259" key="1">
    <source>
        <dbReference type="SMART" id="SM00760"/>
    </source>
</evidence>
<dbReference type="InterPro" id="IPR013159">
    <property type="entry name" value="DnaA_C"/>
</dbReference>
<dbReference type="SUPFAM" id="SSF48295">
    <property type="entry name" value="TrpR-like"/>
    <property type="match status" value="1"/>
</dbReference>
<evidence type="ECO:0000313" key="3">
    <source>
        <dbReference type="Proteomes" id="UP000596387"/>
    </source>
</evidence>
<dbReference type="Pfam" id="PF08299">
    <property type="entry name" value="Bac_DnaA_C"/>
    <property type="match status" value="1"/>
</dbReference>
<dbReference type="CDD" id="cd06571">
    <property type="entry name" value="Bac_DnaA_C"/>
    <property type="match status" value="1"/>
</dbReference>
<protein>
    <recommendedName>
        <fullName evidence="1">Chromosomal replication initiator DnaA C-terminal domain-containing protein</fullName>
    </recommendedName>
</protein>